<proteinExistence type="predicted"/>
<dbReference type="Proteomes" id="UP000030744">
    <property type="component" value="Unassembled WGS sequence"/>
</dbReference>
<reference evidence="2" key="1">
    <citation type="submission" date="2013-10" db="EMBL/GenBank/DDBJ databases">
        <title>Genomic analysis of the causative agents of coccidiosis in chickens.</title>
        <authorList>
            <person name="Reid A.J."/>
            <person name="Blake D."/>
            <person name="Billington K."/>
            <person name="Browne H."/>
            <person name="Dunn M."/>
            <person name="Hung S."/>
            <person name="Kawahara F."/>
            <person name="Miranda-Saavedra D."/>
            <person name="Mourier T."/>
            <person name="Nagra H."/>
            <person name="Otto T.D."/>
            <person name="Rawlings N."/>
            <person name="Sanchez A."/>
            <person name="Sanders M."/>
            <person name="Subramaniam C."/>
            <person name="Tay Y."/>
            <person name="Dear P."/>
            <person name="Doerig C."/>
            <person name="Gruber A."/>
            <person name="Parkinson J."/>
            <person name="Shirley M."/>
            <person name="Wan K.L."/>
            <person name="Berriman M."/>
            <person name="Tomley F."/>
            <person name="Pain A."/>
        </authorList>
    </citation>
    <scope>NUCLEOTIDE SEQUENCE [LARGE SCALE GENOMIC DNA]</scope>
    <source>
        <strain evidence="2">Houghton</strain>
    </source>
</reference>
<name>U6JVG7_9EIME</name>
<evidence type="ECO:0000313" key="2">
    <source>
        <dbReference type="EMBL" id="CDJ27508.1"/>
    </source>
</evidence>
<keyword evidence="3" id="KW-1185">Reference proteome</keyword>
<feature type="region of interest" description="Disordered" evidence="1">
    <location>
        <begin position="109"/>
        <end position="130"/>
    </location>
</feature>
<evidence type="ECO:0000313" key="3">
    <source>
        <dbReference type="Proteomes" id="UP000030744"/>
    </source>
</evidence>
<dbReference type="AlphaFoldDB" id="U6JVG7"/>
<sequence length="130" mass="14680">MRPSGVSTAPADAALLNALLVMAIMNVYDSLQFLCKGYKASLVTETTIPGCILYSHSFVLNLQPRIAGGGWSEKRREEVGIRVYMPHPVHPCFYPSMVWGFFGSPQQQQQQQQQQGEKQLQLLQQQQQQR</sequence>
<evidence type="ECO:0000256" key="1">
    <source>
        <dbReference type="SAM" id="MobiDB-lite"/>
    </source>
</evidence>
<dbReference type="RefSeq" id="XP_013350086.1">
    <property type="nucleotide sequence ID" value="XM_013494632.1"/>
</dbReference>
<dbReference type="GeneID" id="25378048"/>
<gene>
    <name evidence="2" type="ORF">EMH_0032390</name>
</gene>
<dbReference type="VEuPathDB" id="ToxoDB:EMH_0032390"/>
<organism evidence="2 3">
    <name type="scientific">Eimeria mitis</name>
    <dbReference type="NCBI Taxonomy" id="44415"/>
    <lineage>
        <taxon>Eukaryota</taxon>
        <taxon>Sar</taxon>
        <taxon>Alveolata</taxon>
        <taxon>Apicomplexa</taxon>
        <taxon>Conoidasida</taxon>
        <taxon>Coccidia</taxon>
        <taxon>Eucoccidiorida</taxon>
        <taxon>Eimeriorina</taxon>
        <taxon>Eimeriidae</taxon>
        <taxon>Eimeria</taxon>
    </lineage>
</organism>
<dbReference type="EMBL" id="HG679749">
    <property type="protein sequence ID" value="CDJ27508.1"/>
    <property type="molecule type" value="Genomic_DNA"/>
</dbReference>
<reference evidence="2" key="2">
    <citation type="submission" date="2013-10" db="EMBL/GenBank/DDBJ databases">
        <authorList>
            <person name="Aslett M."/>
        </authorList>
    </citation>
    <scope>NUCLEOTIDE SEQUENCE [LARGE SCALE GENOMIC DNA]</scope>
    <source>
        <strain evidence="2">Houghton</strain>
    </source>
</reference>
<protein>
    <submittedName>
        <fullName evidence="2">Uncharacterized protein</fullName>
    </submittedName>
</protein>
<accession>U6JVG7</accession>